<dbReference type="InterPro" id="IPR000073">
    <property type="entry name" value="AB_hydrolase_1"/>
</dbReference>
<dbReference type="InterPro" id="IPR027417">
    <property type="entry name" value="P-loop_NTPase"/>
</dbReference>
<dbReference type="Pfam" id="PF12697">
    <property type="entry name" value="Abhydrolase_6"/>
    <property type="match status" value="1"/>
</dbReference>
<feature type="domain" description="Anaphase-promoting complex subunit 4-like WD40" evidence="3">
    <location>
        <begin position="1095"/>
        <end position="1175"/>
    </location>
</feature>
<gene>
    <name evidence="6" type="ORF">PG991_006830</name>
</gene>
<dbReference type="SUPFAM" id="SSF50978">
    <property type="entry name" value="WD40 repeat-like"/>
    <property type="match status" value="1"/>
</dbReference>
<evidence type="ECO:0000259" key="2">
    <source>
        <dbReference type="Pfam" id="PF12697"/>
    </source>
</evidence>
<feature type="domain" description="GPI inositol-deacylase winged helix" evidence="4">
    <location>
        <begin position="678"/>
        <end position="759"/>
    </location>
</feature>
<dbReference type="InterPro" id="IPR024977">
    <property type="entry name" value="Apc4-like_WD40_dom"/>
</dbReference>
<keyword evidence="7" id="KW-1185">Reference proteome</keyword>
<dbReference type="InterPro" id="IPR054471">
    <property type="entry name" value="GPIID_WHD"/>
</dbReference>
<feature type="domain" description="Nephrocystin 3-like N-terminal" evidence="5">
    <location>
        <begin position="401"/>
        <end position="572"/>
    </location>
</feature>
<dbReference type="InterPro" id="IPR036322">
    <property type="entry name" value="WD40_repeat_dom_sf"/>
</dbReference>
<dbReference type="InterPro" id="IPR029058">
    <property type="entry name" value="AB_hydrolase_fold"/>
</dbReference>
<feature type="domain" description="AB hydrolase-1" evidence="2">
    <location>
        <begin position="113"/>
        <end position="243"/>
    </location>
</feature>
<dbReference type="PANTHER" id="PTHR10039">
    <property type="entry name" value="AMELOGENIN"/>
    <property type="match status" value="1"/>
</dbReference>
<dbReference type="Pfam" id="PF22939">
    <property type="entry name" value="WHD_GPIID"/>
    <property type="match status" value="1"/>
</dbReference>
<dbReference type="Pfam" id="PF24883">
    <property type="entry name" value="NPHP3_N"/>
    <property type="match status" value="1"/>
</dbReference>
<dbReference type="Gene3D" id="3.40.50.1820">
    <property type="entry name" value="alpha/beta hydrolase"/>
    <property type="match status" value="1"/>
</dbReference>
<accession>A0ABR1RYF1</accession>
<dbReference type="PANTHER" id="PTHR10039:SF16">
    <property type="entry name" value="GPI INOSITOL-DEACYLASE"/>
    <property type="match status" value="1"/>
</dbReference>
<comment type="caution">
    <text evidence="6">The sequence shown here is derived from an EMBL/GenBank/DDBJ whole genome shotgun (WGS) entry which is preliminary data.</text>
</comment>
<evidence type="ECO:0000259" key="5">
    <source>
        <dbReference type="Pfam" id="PF24883"/>
    </source>
</evidence>
<dbReference type="Gene3D" id="3.40.50.300">
    <property type="entry name" value="P-loop containing nucleotide triphosphate hydrolases"/>
    <property type="match status" value="1"/>
</dbReference>
<keyword evidence="1" id="KW-0677">Repeat</keyword>
<proteinExistence type="predicted"/>
<dbReference type="SMART" id="SM00320">
    <property type="entry name" value="WD40"/>
    <property type="match status" value="5"/>
</dbReference>
<dbReference type="EMBL" id="JAQQWI010000009">
    <property type="protein sequence ID" value="KAK8022949.1"/>
    <property type="molecule type" value="Genomic_DNA"/>
</dbReference>
<sequence length="1632" mass="183660">MSANAVQPDLGSAADKDCQDRWKVNAMSVRGVSYSSEVSNTSTLVGTDTKTIVTDTDTVNEDQSETHKRTPSFFRRRLDSVWTQKRQAADDGDARGRLGLRLLHASPQPLIDIVFVHGLRGGSTRTWRKGTDPRLFWPQHWLPMEPDLRNANIHTFGYDSDWGSTRPSFLNVHDFGQALYEELRTSPFLRQSPGSPIILVGHSMGGLVIKKAVILAHQDAVHRDIAERVKCTFFLATPHRGSDYAAVLNRILKVYGITGGGSSREYIADITRGSTATQLINDDFGRYASELAIFSFYETVHTNLGVSSSLIVDKESAVLGLGFRNETARYMNANHREICKFDSPTDSNYLALKNTLASAVQDLLRDAFDSYENKYKDQLRNLQALLGAPGLSEENHDRLEGSCQWIENRDDFKEWRDAAEELDCTEEKNFHPSIYWVTASPGAGKTVLSSHVQAQLEDFQLQHAVHYFHIGKKASQSLASLLRSLAFQMAVSNATVCDCLLKLYNEGTAVDQDDARGFWSRIFRMGIFQTRLFTPQYWVIDAMDECIKYAEFFALIKGTQSRFPLKIFITSRKLPDFQKLVRLVEGCPLTVVEIPAVDTMHDISLFVESRIDLLPIDHHEEKETLRRDILSKSGGSFLWVRLVMDELEGVYGYESILSVLQGIPAGMMPYYRRTILEMGNNQREKHIAKAILLWVVSATRPLSISELSEAIKMDIKVHLPSAKSAIEGLCGQLVSVDKTTNLIQIVHATAREFLLSEDAGEFQLKRTEAHGRVVLTCLQLLISPTMQPPRHRQLLGQKRPQRESSALLEYSITQFSEHLFGAPSENDKILVALERFLLTTVLSWIERIASQKATHSLLRVARNIKGYLDRRAKYYSPLSRQVRTVEGWSTDLSRLATKYGPALALQPLSIYFLIPPLCPPGTAIFRQFGRSPDGLRLSGLMNHEWDDCAATINFEDETAAAVNCANNSIAIGFESGSITLYNHMSCQKELSFGQDSPIERLLVDPFGNYIASSSMKFLFLWDTKGKLLWKNRLRSRCILIASCSDSVMAVTMSGRAFRWDIDTGDLLEELRYPYQPLDPDSTLQSDLVKAPFTGSFSPGHELLALAYRTGPVCIFELQSHSWIAWAIDDISRNVSQLLFNPHPELNLLLVAYDEGHISLYDSWSGVLVHSYESEDYAVLDSLSCAPDGRTFATVDVLGNLRIWDFESLTVLYHVLTPTHPFRVLDFTPDGFNLIDVVDHEMRLWSPSTLVRKTVEEEASISDQATVLPVAQGQFEGFRSAKIRCMVPHELHPVIFVGNHNGDVFAYNPKAADQPMALYSNSNTMVKHIALTTDNLIASGDINGTVQIWQLNMSQPTRVRAEQLLFQVEVTEAICQLLFDSSGQFLLISSTERDRMYEMKTRRCVGTLSFKPGERRIWRWANFPGADCHGQFTLLCDHELVHYHASSFTAPLDSSLSTRLNYTSDEGFRESAIDSITVHEQSRTLILDIRQQNGNVSNSHIFMFRLPDPPATTQHRVLTPFYLIQAYTSMHFIGVNESDGTLVFLHQNSWVSSVDLVNPDFDKYVQHFFVPSEFVTNSSDVLPVKTADGSVAFCVYDRLACVGNGLKFREWKTDAWPPLRQRVQLGGYCAGAA</sequence>
<protein>
    <recommendedName>
        <fullName evidence="8">GPI inositol-deacylase</fullName>
    </recommendedName>
</protein>
<dbReference type="Proteomes" id="UP001396898">
    <property type="component" value="Unassembled WGS sequence"/>
</dbReference>
<evidence type="ECO:0000259" key="4">
    <source>
        <dbReference type="Pfam" id="PF22939"/>
    </source>
</evidence>
<dbReference type="InterPro" id="IPR056884">
    <property type="entry name" value="NPHP3-like_N"/>
</dbReference>
<dbReference type="SUPFAM" id="SSF53474">
    <property type="entry name" value="alpha/beta-Hydrolases"/>
    <property type="match status" value="1"/>
</dbReference>
<dbReference type="InterPro" id="IPR001680">
    <property type="entry name" value="WD40_rpt"/>
</dbReference>
<evidence type="ECO:0000313" key="6">
    <source>
        <dbReference type="EMBL" id="KAK8022949.1"/>
    </source>
</evidence>
<evidence type="ECO:0000313" key="7">
    <source>
        <dbReference type="Proteomes" id="UP001396898"/>
    </source>
</evidence>
<organism evidence="6 7">
    <name type="scientific">Apiospora marii</name>
    <dbReference type="NCBI Taxonomy" id="335849"/>
    <lineage>
        <taxon>Eukaryota</taxon>
        <taxon>Fungi</taxon>
        <taxon>Dikarya</taxon>
        <taxon>Ascomycota</taxon>
        <taxon>Pezizomycotina</taxon>
        <taxon>Sordariomycetes</taxon>
        <taxon>Xylariomycetidae</taxon>
        <taxon>Amphisphaeriales</taxon>
        <taxon>Apiosporaceae</taxon>
        <taxon>Apiospora</taxon>
    </lineage>
</organism>
<name>A0ABR1RYF1_9PEZI</name>
<dbReference type="InterPro" id="IPR015943">
    <property type="entry name" value="WD40/YVTN_repeat-like_dom_sf"/>
</dbReference>
<evidence type="ECO:0008006" key="8">
    <source>
        <dbReference type="Google" id="ProtNLM"/>
    </source>
</evidence>
<dbReference type="Gene3D" id="2.130.10.10">
    <property type="entry name" value="YVTN repeat-like/Quinoprotein amine dehydrogenase"/>
    <property type="match status" value="3"/>
</dbReference>
<evidence type="ECO:0000256" key="1">
    <source>
        <dbReference type="ARBA" id="ARBA00022737"/>
    </source>
</evidence>
<dbReference type="Pfam" id="PF12894">
    <property type="entry name" value="ANAPC4_WD40"/>
    <property type="match status" value="1"/>
</dbReference>
<reference evidence="6 7" key="1">
    <citation type="submission" date="2023-01" db="EMBL/GenBank/DDBJ databases">
        <title>Analysis of 21 Apiospora genomes using comparative genomics revels a genus with tremendous synthesis potential of carbohydrate active enzymes and secondary metabolites.</title>
        <authorList>
            <person name="Sorensen T."/>
        </authorList>
    </citation>
    <scope>NUCLEOTIDE SEQUENCE [LARGE SCALE GENOMIC DNA]</scope>
    <source>
        <strain evidence="6 7">CBS 20057</strain>
    </source>
</reference>
<evidence type="ECO:0000259" key="3">
    <source>
        <dbReference type="Pfam" id="PF12894"/>
    </source>
</evidence>
<dbReference type="SUPFAM" id="SSF69322">
    <property type="entry name" value="Tricorn protease domain 2"/>
    <property type="match status" value="1"/>
</dbReference>